<dbReference type="InterPro" id="IPR045004">
    <property type="entry name" value="ECH_dom"/>
</dbReference>
<reference evidence="5 6" key="1">
    <citation type="submission" date="2016-07" db="EMBL/GenBank/DDBJ databases">
        <title>Draft genome of the white-rot fungus Obba rivulosa 3A-2.</title>
        <authorList>
            <consortium name="DOE Joint Genome Institute"/>
            <person name="Miettinen O."/>
            <person name="Riley R."/>
            <person name="Acob R."/>
            <person name="Barry K."/>
            <person name="Cullen D."/>
            <person name="De Vries R."/>
            <person name="Hainaut M."/>
            <person name="Hatakka A."/>
            <person name="Henrissat B."/>
            <person name="Hilden K."/>
            <person name="Kuo R."/>
            <person name="Labutti K."/>
            <person name="Lipzen A."/>
            <person name="Makela M.R."/>
            <person name="Sandor L."/>
            <person name="Spatafora J.W."/>
            <person name="Grigoriev I.V."/>
            <person name="Hibbett D.S."/>
        </authorList>
    </citation>
    <scope>NUCLEOTIDE SEQUENCE [LARGE SCALE GENOMIC DNA]</scope>
    <source>
        <strain evidence="5 6">3A-2</strain>
    </source>
</reference>
<comment type="catalytic activity">
    <reaction evidence="1">
        <text>3-hydroxy-2-methylpropanoyl-CoA + H2O = 3-hydroxy-2-methylpropanoate + CoA + H(+)</text>
        <dbReference type="Rhea" id="RHEA:20888"/>
        <dbReference type="ChEBI" id="CHEBI:11805"/>
        <dbReference type="ChEBI" id="CHEBI:15377"/>
        <dbReference type="ChEBI" id="CHEBI:15378"/>
        <dbReference type="ChEBI" id="CHEBI:57287"/>
        <dbReference type="ChEBI" id="CHEBI:57340"/>
        <dbReference type="EC" id="3.1.2.4"/>
    </reaction>
</comment>
<dbReference type="PROSITE" id="PS00166">
    <property type="entry name" value="ENOYL_COA_HYDRATASE"/>
    <property type="match status" value="1"/>
</dbReference>
<organism evidence="5 6">
    <name type="scientific">Obba rivulosa</name>
    <dbReference type="NCBI Taxonomy" id="1052685"/>
    <lineage>
        <taxon>Eukaryota</taxon>
        <taxon>Fungi</taxon>
        <taxon>Dikarya</taxon>
        <taxon>Basidiomycota</taxon>
        <taxon>Agaricomycotina</taxon>
        <taxon>Agaricomycetes</taxon>
        <taxon>Polyporales</taxon>
        <taxon>Gelatoporiaceae</taxon>
        <taxon>Obba</taxon>
    </lineage>
</organism>
<dbReference type="GO" id="GO:0006574">
    <property type="term" value="P:L-valine catabolic process"/>
    <property type="evidence" value="ECO:0007669"/>
    <property type="project" value="TreeGrafter"/>
</dbReference>
<dbReference type="Gene3D" id="3.90.226.10">
    <property type="entry name" value="2-enoyl-CoA Hydratase, Chain A, domain 1"/>
    <property type="match status" value="1"/>
</dbReference>
<dbReference type="EC" id="3.1.2.4" evidence="2"/>
<dbReference type="AlphaFoldDB" id="A0A8E2AX00"/>
<evidence type="ECO:0000259" key="4">
    <source>
        <dbReference type="Pfam" id="PF16113"/>
    </source>
</evidence>
<sequence>MSRPSRPAAQRTAAVARHMMSTSSAPAQDEAPVLFESIGCLRKYILNRPKKLNALDDAMLGILRPKIEDWSRGSLPGIIAGTGVGRGFCAGGDVESVVRYASNPETLSRAIEFFHREFEMDYILAVMPKAYVAVMDGVTMGGGVGLCINAPFRIATEKTMFAMPETKIGYSPDVGASYFLPRVDGHVGTYLALTGNAIDGRAAFFHGFATHYVPSRRIPALFDQLASLDNPTYEVIDGIIEDASAEWDSEEATNALIGETRVALDKAFNHTSIEKILEELGSMAESSQSEEVKAWAKETIEILGLRSPTSLKVALTAISSGRVMSLRECLQMELNIATAFCSGASPDFKTGVTAVLVEKTKSRPAWSPASIEEVDDSYILEQFFTKYSPEKGNVPAITPPEFLAGSKPVNPMRFALPTEEEIGQMVSGSHPQSGSTEITLEELLAKFENLKHGKHGVREKILEVVQRRCTAEQDKHLNKTWLKWIH</sequence>
<evidence type="ECO:0000256" key="3">
    <source>
        <dbReference type="ARBA" id="ARBA00022801"/>
    </source>
</evidence>
<proteinExistence type="predicted"/>
<dbReference type="EMBL" id="KV722374">
    <property type="protein sequence ID" value="OCH92106.1"/>
    <property type="molecule type" value="Genomic_DNA"/>
</dbReference>
<dbReference type="InterPro" id="IPR018376">
    <property type="entry name" value="Enoyl-CoA_hyd/isom_CS"/>
</dbReference>
<evidence type="ECO:0000313" key="6">
    <source>
        <dbReference type="Proteomes" id="UP000250043"/>
    </source>
</evidence>
<dbReference type="GO" id="GO:0005739">
    <property type="term" value="C:mitochondrion"/>
    <property type="evidence" value="ECO:0007669"/>
    <property type="project" value="TreeGrafter"/>
</dbReference>
<dbReference type="NCBIfam" id="NF004127">
    <property type="entry name" value="PRK05617.1"/>
    <property type="match status" value="1"/>
</dbReference>
<evidence type="ECO:0000256" key="2">
    <source>
        <dbReference type="ARBA" id="ARBA00011915"/>
    </source>
</evidence>
<accession>A0A8E2AX00</accession>
<dbReference type="GO" id="GO:0003860">
    <property type="term" value="F:3-hydroxyisobutyryl-CoA hydrolase activity"/>
    <property type="evidence" value="ECO:0007669"/>
    <property type="project" value="UniProtKB-EC"/>
</dbReference>
<gene>
    <name evidence="5" type="ORF">OBBRIDRAFT_727470</name>
</gene>
<evidence type="ECO:0000313" key="5">
    <source>
        <dbReference type="EMBL" id="OCH92106.1"/>
    </source>
</evidence>
<dbReference type="InterPro" id="IPR032259">
    <property type="entry name" value="HIBYL-CoA-H"/>
</dbReference>
<feature type="domain" description="Enoyl-CoA hydratase/isomerase" evidence="4">
    <location>
        <begin position="42"/>
        <end position="382"/>
    </location>
</feature>
<dbReference type="CDD" id="cd06558">
    <property type="entry name" value="crotonase-like"/>
    <property type="match status" value="1"/>
</dbReference>
<keyword evidence="3 5" id="KW-0378">Hydrolase</keyword>
<dbReference type="SUPFAM" id="SSF52096">
    <property type="entry name" value="ClpP/crotonase"/>
    <property type="match status" value="1"/>
</dbReference>
<dbReference type="InterPro" id="IPR029045">
    <property type="entry name" value="ClpP/crotonase-like_dom_sf"/>
</dbReference>
<evidence type="ECO:0000256" key="1">
    <source>
        <dbReference type="ARBA" id="ARBA00001709"/>
    </source>
</evidence>
<dbReference type="OrthoDB" id="1737613at2759"/>
<dbReference type="PANTHER" id="PTHR43176">
    <property type="entry name" value="3-HYDROXYISOBUTYRYL-COA HYDROLASE-RELATED"/>
    <property type="match status" value="1"/>
</dbReference>
<dbReference type="Proteomes" id="UP000250043">
    <property type="component" value="Unassembled WGS sequence"/>
</dbReference>
<dbReference type="PANTHER" id="PTHR43176:SF3">
    <property type="entry name" value="3-HYDROXYISOBUTYRYL-COA HYDROLASE, MITOCHONDRIAL"/>
    <property type="match status" value="1"/>
</dbReference>
<dbReference type="Pfam" id="PF16113">
    <property type="entry name" value="ECH_2"/>
    <property type="match status" value="1"/>
</dbReference>
<keyword evidence="6" id="KW-1185">Reference proteome</keyword>
<name>A0A8E2AX00_9APHY</name>
<protein>
    <recommendedName>
        <fullName evidence="2">3-hydroxyisobutyryl-CoA hydrolase</fullName>
        <ecNumber evidence="2">3.1.2.4</ecNumber>
    </recommendedName>
</protein>